<evidence type="ECO:0000313" key="6">
    <source>
        <dbReference type="Proteomes" id="UP000321533"/>
    </source>
</evidence>
<dbReference type="Pfam" id="PF22200">
    <property type="entry name" value="ExsA_N"/>
    <property type="match status" value="1"/>
</dbReference>
<dbReference type="EMBL" id="CP042435">
    <property type="protein sequence ID" value="QEC70040.1"/>
    <property type="molecule type" value="Genomic_DNA"/>
</dbReference>
<feature type="domain" description="HTH araC/xylS-type" evidence="4">
    <location>
        <begin position="187"/>
        <end position="285"/>
    </location>
</feature>
<evidence type="ECO:0000256" key="3">
    <source>
        <dbReference type="ARBA" id="ARBA00023163"/>
    </source>
</evidence>
<dbReference type="InterPro" id="IPR020449">
    <property type="entry name" value="Tscrpt_reg_AraC-type_HTH"/>
</dbReference>
<dbReference type="GO" id="GO:0043565">
    <property type="term" value="F:sequence-specific DNA binding"/>
    <property type="evidence" value="ECO:0007669"/>
    <property type="project" value="InterPro"/>
</dbReference>
<keyword evidence="6" id="KW-1185">Reference proteome</keyword>
<keyword evidence="2" id="KW-0238">DNA-binding</keyword>
<dbReference type="PANTHER" id="PTHR43280">
    <property type="entry name" value="ARAC-FAMILY TRANSCRIPTIONAL REGULATOR"/>
    <property type="match status" value="1"/>
</dbReference>
<dbReference type="PRINTS" id="PR00032">
    <property type="entry name" value="HTHARAC"/>
</dbReference>
<gene>
    <name evidence="5" type="ORF">FRZ67_23060</name>
</gene>
<name>A0A5B8VF39_9BACT</name>
<reference evidence="5 6" key="1">
    <citation type="journal article" date="2016" name="Int. J. Syst. Evol. Microbiol.">
        <title>Panacibacter ginsenosidivorans gen. nov., sp. nov., with ginsenoside converting activity isolated from soil of a ginseng field.</title>
        <authorList>
            <person name="Siddiqi M.Z."/>
            <person name="Muhammad Shafi S."/>
            <person name="Choi K.D."/>
            <person name="Im W.T."/>
        </authorList>
    </citation>
    <scope>NUCLEOTIDE SEQUENCE [LARGE SCALE GENOMIC DNA]</scope>
    <source>
        <strain evidence="5 6">Gsoil1550</strain>
    </source>
</reference>
<dbReference type="InterPro" id="IPR009057">
    <property type="entry name" value="Homeodomain-like_sf"/>
</dbReference>
<dbReference type="SUPFAM" id="SSF46689">
    <property type="entry name" value="Homeodomain-like"/>
    <property type="match status" value="2"/>
</dbReference>
<dbReference type="Proteomes" id="UP000321533">
    <property type="component" value="Chromosome"/>
</dbReference>
<dbReference type="SMART" id="SM00342">
    <property type="entry name" value="HTH_ARAC"/>
    <property type="match status" value="1"/>
</dbReference>
<keyword evidence="3" id="KW-0804">Transcription</keyword>
<evidence type="ECO:0000313" key="5">
    <source>
        <dbReference type="EMBL" id="QEC70040.1"/>
    </source>
</evidence>
<proteinExistence type="predicted"/>
<dbReference type="KEGG" id="pgin:FRZ67_23060"/>
<evidence type="ECO:0000259" key="4">
    <source>
        <dbReference type="PROSITE" id="PS01124"/>
    </source>
</evidence>
<dbReference type="GO" id="GO:0003700">
    <property type="term" value="F:DNA-binding transcription factor activity"/>
    <property type="evidence" value="ECO:0007669"/>
    <property type="project" value="InterPro"/>
</dbReference>
<dbReference type="AlphaFoldDB" id="A0A5B8VF39"/>
<dbReference type="Gene3D" id="1.10.10.60">
    <property type="entry name" value="Homeodomain-like"/>
    <property type="match status" value="1"/>
</dbReference>
<dbReference type="Pfam" id="PF12833">
    <property type="entry name" value="HTH_18"/>
    <property type="match status" value="1"/>
</dbReference>
<organism evidence="5 6">
    <name type="scientific">Panacibacter ginsenosidivorans</name>
    <dbReference type="NCBI Taxonomy" id="1813871"/>
    <lineage>
        <taxon>Bacteria</taxon>
        <taxon>Pseudomonadati</taxon>
        <taxon>Bacteroidota</taxon>
        <taxon>Chitinophagia</taxon>
        <taxon>Chitinophagales</taxon>
        <taxon>Chitinophagaceae</taxon>
        <taxon>Panacibacter</taxon>
    </lineage>
</organism>
<protein>
    <submittedName>
        <fullName evidence="5">Helix-turn-helix transcriptional regulator</fullName>
    </submittedName>
</protein>
<accession>A0A5B8VF39</accession>
<dbReference type="PROSITE" id="PS01124">
    <property type="entry name" value="HTH_ARAC_FAMILY_2"/>
    <property type="match status" value="1"/>
</dbReference>
<dbReference type="PANTHER" id="PTHR43280:SF2">
    <property type="entry name" value="HTH-TYPE TRANSCRIPTIONAL REGULATOR EXSA"/>
    <property type="match status" value="1"/>
</dbReference>
<dbReference type="InterPro" id="IPR018060">
    <property type="entry name" value="HTH_AraC"/>
</dbReference>
<keyword evidence="1" id="KW-0805">Transcription regulation</keyword>
<dbReference type="InterPro" id="IPR054015">
    <property type="entry name" value="ExsA-like_N"/>
</dbReference>
<sequence length="294" mass="34662">MINLYSTVKNSNLFSKIEVSELLFVEYTCMQEETKLGLWSNNNYFAFISSGKKMWRTIYHSYEVSDGDIIFVKKGANLTHQFFEDKFCAVFVFIPDDFIKSFLKKNSALLETSQKDLSGQDAVLRIEKDELLETYYHSIQSYLSLSQKPNEQLLLLKFEELLLSIFSNKNHKALSDYFISLCQDQEYHMSRIMEENFAYNLKLEDYAQLCHMSLSAFKKSFKRYYLTTPAAWLQQKKLELAYHKVLHTNLNINRISLECGFEDTSHFIRVFKQKHHLTPLQFRLKQSKMSNIGI</sequence>
<evidence type="ECO:0000256" key="1">
    <source>
        <dbReference type="ARBA" id="ARBA00023015"/>
    </source>
</evidence>
<evidence type="ECO:0000256" key="2">
    <source>
        <dbReference type="ARBA" id="ARBA00023125"/>
    </source>
</evidence>